<evidence type="ECO:0000313" key="3">
    <source>
        <dbReference type="Proteomes" id="UP000580910"/>
    </source>
</evidence>
<dbReference type="RefSeq" id="WP_182536892.1">
    <property type="nucleotide sequence ID" value="NZ_JACGXA010000001.1"/>
</dbReference>
<dbReference type="InterPro" id="IPR034660">
    <property type="entry name" value="DinB/YfiT-like"/>
</dbReference>
<dbReference type="InterPro" id="IPR024344">
    <property type="entry name" value="MDMPI_metal-binding"/>
</dbReference>
<dbReference type="InterPro" id="IPR017520">
    <property type="entry name" value="CHP03086"/>
</dbReference>
<evidence type="ECO:0000313" key="2">
    <source>
        <dbReference type="EMBL" id="MBA8802437.1"/>
    </source>
</evidence>
<dbReference type="Proteomes" id="UP000580910">
    <property type="component" value="Unassembled WGS sequence"/>
</dbReference>
<dbReference type="AlphaFoldDB" id="A0A7W3P8H5"/>
<comment type="caution">
    <text evidence="2">The sequence shown here is derived from an EMBL/GenBank/DDBJ whole genome shotgun (WGS) entry which is preliminary data.</text>
</comment>
<accession>A0A7W3P8H5</accession>
<dbReference type="InterPro" id="IPR017517">
    <property type="entry name" value="Maleyloyr_isom"/>
</dbReference>
<name>A0A7W3P8H5_9ACTN</name>
<feature type="domain" description="Mycothiol-dependent maleylpyruvate isomerase metal-binding" evidence="1">
    <location>
        <begin position="12"/>
        <end position="102"/>
    </location>
</feature>
<dbReference type="Pfam" id="PF11716">
    <property type="entry name" value="MDMPI_N"/>
    <property type="match status" value="1"/>
</dbReference>
<gene>
    <name evidence="2" type="ORF">FB382_000728</name>
</gene>
<evidence type="ECO:0000259" key="1">
    <source>
        <dbReference type="Pfam" id="PF11716"/>
    </source>
</evidence>
<reference evidence="2 3" key="1">
    <citation type="submission" date="2020-07" db="EMBL/GenBank/DDBJ databases">
        <title>Sequencing the genomes of 1000 actinobacteria strains.</title>
        <authorList>
            <person name="Klenk H.-P."/>
        </authorList>
    </citation>
    <scope>NUCLEOTIDE SEQUENCE [LARGE SCALE GENOMIC DNA]</scope>
    <source>
        <strain evidence="2 3">DSM 21349</strain>
    </source>
</reference>
<dbReference type="SUPFAM" id="SSF109854">
    <property type="entry name" value="DinB/YfiT-like putative metalloenzymes"/>
    <property type="match status" value="1"/>
</dbReference>
<dbReference type="GO" id="GO:0046872">
    <property type="term" value="F:metal ion binding"/>
    <property type="evidence" value="ECO:0007669"/>
    <property type="project" value="InterPro"/>
</dbReference>
<organism evidence="2 3">
    <name type="scientific">Nocardioides ginsengisegetis</name>
    <dbReference type="NCBI Taxonomy" id="661491"/>
    <lineage>
        <taxon>Bacteria</taxon>
        <taxon>Bacillati</taxon>
        <taxon>Actinomycetota</taxon>
        <taxon>Actinomycetes</taxon>
        <taxon>Propionibacteriales</taxon>
        <taxon>Nocardioidaceae</taxon>
        <taxon>Nocardioides</taxon>
    </lineage>
</organism>
<proteinExistence type="predicted"/>
<dbReference type="EMBL" id="JACGXA010000001">
    <property type="protein sequence ID" value="MBA8802437.1"/>
    <property type="molecule type" value="Genomic_DNA"/>
</dbReference>
<dbReference type="NCBIfam" id="TIGR03083">
    <property type="entry name" value="maleylpyruvate isomerase family mycothiol-dependent enzyme"/>
    <property type="match status" value="1"/>
</dbReference>
<dbReference type="NCBIfam" id="TIGR03086">
    <property type="entry name" value="TIGR03086 family metal-binding protein"/>
    <property type="match status" value="1"/>
</dbReference>
<sequence length="194" mass="21141">MTMPNDAVVTLSHALDQAGDVLASVRHDQLGQPTPCADWDVGQLVAHLVAGPRRFAETMRGGEADWSAPAPPVEQEWASEFRSAADDLIHLWHQEGDRAQARIVDWQTTEFAVHTWDLARAVGYRWRLDDRVAETALAFMRAGMTADNRGTAFAPEVAVDDRATAYERLAAFAGRSPTKTSDVMRSGLGAAPTA</sequence>
<dbReference type="Gene3D" id="1.20.120.450">
    <property type="entry name" value="dinb family like domain"/>
    <property type="match status" value="1"/>
</dbReference>
<protein>
    <submittedName>
        <fullName evidence="2">Uncharacterized protein (TIGR03086 family)</fullName>
    </submittedName>
</protein>
<keyword evidence="3" id="KW-1185">Reference proteome</keyword>